<organism evidence="1">
    <name type="scientific">marine sediment metagenome</name>
    <dbReference type="NCBI Taxonomy" id="412755"/>
    <lineage>
        <taxon>unclassified sequences</taxon>
        <taxon>metagenomes</taxon>
        <taxon>ecological metagenomes</taxon>
    </lineage>
</organism>
<evidence type="ECO:0000313" key="1">
    <source>
        <dbReference type="EMBL" id="KKN81766.1"/>
    </source>
</evidence>
<dbReference type="EMBL" id="LAZR01000211">
    <property type="protein sequence ID" value="KKN81766.1"/>
    <property type="molecule type" value="Genomic_DNA"/>
</dbReference>
<reference evidence="1" key="1">
    <citation type="journal article" date="2015" name="Nature">
        <title>Complex archaea that bridge the gap between prokaryotes and eukaryotes.</title>
        <authorList>
            <person name="Spang A."/>
            <person name="Saw J.H."/>
            <person name="Jorgensen S.L."/>
            <person name="Zaremba-Niedzwiedzka K."/>
            <person name="Martijn J."/>
            <person name="Lind A.E."/>
            <person name="van Eijk R."/>
            <person name="Schleper C."/>
            <person name="Guy L."/>
            <person name="Ettema T.J."/>
        </authorList>
    </citation>
    <scope>NUCLEOTIDE SEQUENCE</scope>
</reference>
<gene>
    <name evidence="1" type="ORF">LCGC14_0316780</name>
</gene>
<name>A0A0F9W7Z4_9ZZZZ</name>
<sequence>MNDHCNACEWQRITNPKWGGVQGNTIEHSHTYCTVPRSSQCPVTNGSVLDFKDQDAVRQEQGHAYDLGKCRYCDKPATHITKVPVTPMSTSGIVEHVPVCDGYERAAH</sequence>
<accession>A0A0F9W7Z4</accession>
<proteinExistence type="predicted"/>
<dbReference type="AlphaFoldDB" id="A0A0F9W7Z4"/>
<comment type="caution">
    <text evidence="1">The sequence shown here is derived from an EMBL/GenBank/DDBJ whole genome shotgun (WGS) entry which is preliminary data.</text>
</comment>
<protein>
    <submittedName>
        <fullName evidence="1">Uncharacterized protein</fullName>
    </submittedName>
</protein>